<feature type="transmembrane region" description="Helical" evidence="10">
    <location>
        <begin position="80"/>
        <end position="103"/>
    </location>
</feature>
<evidence type="ECO:0000256" key="10">
    <source>
        <dbReference type="RuleBase" id="RU079119"/>
    </source>
</evidence>
<keyword evidence="7" id="KW-0449">Lipoprotein</keyword>
<evidence type="ECO:0000256" key="3">
    <source>
        <dbReference type="ARBA" id="ARBA00022692"/>
    </source>
</evidence>
<evidence type="ECO:0000256" key="9">
    <source>
        <dbReference type="ARBA" id="ARBA00048048"/>
    </source>
</evidence>
<dbReference type="InterPro" id="IPR039859">
    <property type="entry name" value="PFA4/ZDH16/20/ERF2-like"/>
</dbReference>
<comment type="subcellular location">
    <subcellularLocation>
        <location evidence="1">Membrane</location>
        <topology evidence="1">Multi-pass membrane protein</topology>
    </subcellularLocation>
</comment>
<keyword evidence="4 10" id="KW-1133">Transmembrane helix</keyword>
<feature type="transmembrane region" description="Helical" evidence="10">
    <location>
        <begin position="109"/>
        <end position="127"/>
    </location>
</feature>
<reference evidence="12 13" key="1">
    <citation type="submission" date="2024-01" db="EMBL/GenBank/DDBJ databases">
        <authorList>
            <person name="Allen C."/>
            <person name="Tagirdzhanova G."/>
        </authorList>
    </citation>
    <scope>NUCLEOTIDE SEQUENCE [LARGE SCALE GENOMIC DNA]</scope>
</reference>
<protein>
    <recommendedName>
        <fullName evidence="10">Palmitoyltransferase</fullName>
        <ecNumber evidence="10">2.3.1.225</ecNumber>
    </recommendedName>
</protein>
<dbReference type="PANTHER" id="PTHR22883:SF288">
    <property type="entry name" value="PALMITOYLTRANSFERASE SWF1"/>
    <property type="match status" value="1"/>
</dbReference>
<feature type="transmembrane region" description="Helical" evidence="10">
    <location>
        <begin position="7"/>
        <end position="28"/>
    </location>
</feature>
<sequence length="446" mass="50674">MGILAKMAGVVLAISLMTFIIFFGRLPIFRRTPIAWLYSFFVVHIPNGVLALDRRLTGGKFTSSLQRFGSFMMNDKHPTILIFFLVLLVGSEYMAVPSAWPYLSGVKRIAVVVMCTLPYVFLYLAAYSDPGTVALGSLKHHLSLYPYDYALFHPGARCYTCNLLKPPRSKHCPVCKRCVGRLDHHCIFINNCVGVGNHHWFLLLLLSTAILASYGGWTGMGLIRDRVVERFPTWSLWPWRAYEVVGGAGTALANTPLAGTSRKMSFDTWLIYLSWGFKNFIHLASVSLLGLLISPLVWGLLAYNLWNVWTGQTTNESLKWSDWKCDMEDGFVYKRRMSHERRPVVVAATREASGTDPLTSSTRWPVEAEHVLVRTEDGNPPAPNNKDLPGVGEWERVWTLRDVENLYDLGFWNNLKEIFIPNYQFNTRGLPAAERRGRPRKRVPRK</sequence>
<evidence type="ECO:0000313" key="13">
    <source>
        <dbReference type="Proteomes" id="UP001642482"/>
    </source>
</evidence>
<feature type="domain" description="Palmitoyltransferase DHHC" evidence="11">
    <location>
        <begin position="157"/>
        <end position="320"/>
    </location>
</feature>
<keyword evidence="3 10" id="KW-0812">Transmembrane</keyword>
<keyword evidence="8 10" id="KW-0012">Acyltransferase</keyword>
<dbReference type="PANTHER" id="PTHR22883">
    <property type="entry name" value="ZINC FINGER DHHC DOMAIN CONTAINING PROTEIN"/>
    <property type="match status" value="1"/>
</dbReference>
<evidence type="ECO:0000256" key="7">
    <source>
        <dbReference type="ARBA" id="ARBA00023288"/>
    </source>
</evidence>
<evidence type="ECO:0000313" key="12">
    <source>
        <dbReference type="EMBL" id="CAK7236451.1"/>
    </source>
</evidence>
<keyword evidence="5 10" id="KW-0472">Membrane</keyword>
<evidence type="ECO:0000256" key="4">
    <source>
        <dbReference type="ARBA" id="ARBA00022989"/>
    </source>
</evidence>
<comment type="caution">
    <text evidence="12">The sequence shown here is derived from an EMBL/GenBank/DDBJ whole genome shotgun (WGS) entry which is preliminary data.</text>
</comment>
<dbReference type="InterPro" id="IPR001594">
    <property type="entry name" value="Palmitoyltrfase_DHHC"/>
</dbReference>
<comment type="domain">
    <text evidence="10">The DHHC domain is required for palmitoyltransferase activity.</text>
</comment>
<dbReference type="Pfam" id="PF01529">
    <property type="entry name" value="DHHC"/>
    <property type="match status" value="1"/>
</dbReference>
<accession>A0ABP0CZK8</accession>
<evidence type="ECO:0000259" key="11">
    <source>
        <dbReference type="Pfam" id="PF01529"/>
    </source>
</evidence>
<feature type="transmembrane region" description="Helical" evidence="10">
    <location>
        <begin position="280"/>
        <end position="306"/>
    </location>
</feature>
<keyword evidence="6" id="KW-0564">Palmitate</keyword>
<dbReference type="GO" id="GO:0019706">
    <property type="term" value="F:protein-cysteine S-palmitoyltransferase activity"/>
    <property type="evidence" value="ECO:0007669"/>
    <property type="project" value="UniProtKB-EC"/>
</dbReference>
<comment type="catalytic activity">
    <reaction evidence="9 10">
        <text>L-cysteinyl-[protein] + hexadecanoyl-CoA = S-hexadecanoyl-L-cysteinyl-[protein] + CoA</text>
        <dbReference type="Rhea" id="RHEA:36683"/>
        <dbReference type="Rhea" id="RHEA-COMP:10131"/>
        <dbReference type="Rhea" id="RHEA-COMP:11032"/>
        <dbReference type="ChEBI" id="CHEBI:29950"/>
        <dbReference type="ChEBI" id="CHEBI:57287"/>
        <dbReference type="ChEBI" id="CHEBI:57379"/>
        <dbReference type="ChEBI" id="CHEBI:74151"/>
        <dbReference type="EC" id="2.3.1.225"/>
    </reaction>
</comment>
<dbReference type="Proteomes" id="UP001642482">
    <property type="component" value="Unassembled WGS sequence"/>
</dbReference>
<keyword evidence="2 10" id="KW-0808">Transferase</keyword>
<evidence type="ECO:0000256" key="5">
    <source>
        <dbReference type="ARBA" id="ARBA00023136"/>
    </source>
</evidence>
<proteinExistence type="inferred from homology"/>
<dbReference type="EC" id="2.3.1.225" evidence="10"/>
<feature type="transmembrane region" description="Helical" evidence="10">
    <location>
        <begin position="200"/>
        <end position="219"/>
    </location>
</feature>
<evidence type="ECO:0000256" key="8">
    <source>
        <dbReference type="ARBA" id="ARBA00023315"/>
    </source>
</evidence>
<dbReference type="EMBL" id="CAWUHD010000163">
    <property type="protein sequence ID" value="CAK7236451.1"/>
    <property type="molecule type" value="Genomic_DNA"/>
</dbReference>
<evidence type="ECO:0000256" key="6">
    <source>
        <dbReference type="ARBA" id="ARBA00023139"/>
    </source>
</evidence>
<organism evidence="12 13">
    <name type="scientific">Sporothrix eucalyptigena</name>
    <dbReference type="NCBI Taxonomy" id="1812306"/>
    <lineage>
        <taxon>Eukaryota</taxon>
        <taxon>Fungi</taxon>
        <taxon>Dikarya</taxon>
        <taxon>Ascomycota</taxon>
        <taxon>Pezizomycotina</taxon>
        <taxon>Sordariomycetes</taxon>
        <taxon>Sordariomycetidae</taxon>
        <taxon>Ophiostomatales</taxon>
        <taxon>Ophiostomataceae</taxon>
        <taxon>Sporothrix</taxon>
    </lineage>
</organism>
<keyword evidence="13" id="KW-1185">Reference proteome</keyword>
<dbReference type="PROSITE" id="PS50216">
    <property type="entry name" value="DHHC"/>
    <property type="match status" value="1"/>
</dbReference>
<name>A0ABP0CZK8_9PEZI</name>
<gene>
    <name evidence="12" type="primary">SWF1</name>
    <name evidence="12" type="ORF">SEUCBS140593_009625</name>
</gene>
<feature type="transmembrane region" description="Helical" evidence="10">
    <location>
        <begin position="239"/>
        <end position="259"/>
    </location>
</feature>
<comment type="similarity">
    <text evidence="10">Belongs to the DHHC palmitoyltransferase family.</text>
</comment>
<evidence type="ECO:0000256" key="2">
    <source>
        <dbReference type="ARBA" id="ARBA00022679"/>
    </source>
</evidence>
<evidence type="ECO:0000256" key="1">
    <source>
        <dbReference type="ARBA" id="ARBA00004141"/>
    </source>
</evidence>